<dbReference type="InterPro" id="IPR002347">
    <property type="entry name" value="SDR_fam"/>
</dbReference>
<dbReference type="Pfam" id="PF13561">
    <property type="entry name" value="adh_short_C2"/>
    <property type="match status" value="1"/>
</dbReference>
<dbReference type="EMBL" id="QKZV01000010">
    <property type="protein sequence ID" value="PZX60529.1"/>
    <property type="molecule type" value="Genomic_DNA"/>
</dbReference>
<proteinExistence type="inferred from homology"/>
<dbReference type="OrthoDB" id="9804774at2"/>
<protein>
    <submittedName>
        <fullName evidence="2">3-oxoacyl-[acyl-carrier protein] reductase</fullName>
    </submittedName>
</protein>
<comment type="similarity">
    <text evidence="1">Belongs to the short-chain dehydrogenases/reductases (SDR) family.</text>
</comment>
<reference evidence="2 3" key="1">
    <citation type="submission" date="2018-06" db="EMBL/GenBank/DDBJ databases">
        <title>Genomic Encyclopedia of Archaeal and Bacterial Type Strains, Phase II (KMG-II): from individual species to whole genera.</title>
        <authorList>
            <person name="Goeker M."/>
        </authorList>
    </citation>
    <scope>NUCLEOTIDE SEQUENCE [LARGE SCALE GENOMIC DNA]</scope>
    <source>
        <strain evidence="2 3">DSM 23241</strain>
    </source>
</reference>
<dbReference type="PANTHER" id="PTHR42879">
    <property type="entry name" value="3-OXOACYL-(ACYL-CARRIER-PROTEIN) REDUCTASE"/>
    <property type="match status" value="1"/>
</dbReference>
<dbReference type="InterPro" id="IPR050259">
    <property type="entry name" value="SDR"/>
</dbReference>
<gene>
    <name evidence="2" type="ORF">LX80_02548</name>
</gene>
<dbReference type="AlphaFoldDB" id="A0A2W7S101"/>
<accession>A0A2W7S101</accession>
<evidence type="ECO:0000313" key="2">
    <source>
        <dbReference type="EMBL" id="PZX60529.1"/>
    </source>
</evidence>
<dbReference type="PRINTS" id="PR00081">
    <property type="entry name" value="GDHRDH"/>
</dbReference>
<comment type="caution">
    <text evidence="2">The sequence shown here is derived from an EMBL/GenBank/DDBJ whole genome shotgun (WGS) entry which is preliminary data.</text>
</comment>
<dbReference type="InterPro" id="IPR036291">
    <property type="entry name" value="NAD(P)-bd_dom_sf"/>
</dbReference>
<name>A0A2W7S101_9BACT</name>
<dbReference type="SUPFAM" id="SSF51735">
    <property type="entry name" value="NAD(P)-binding Rossmann-fold domains"/>
    <property type="match status" value="1"/>
</dbReference>
<evidence type="ECO:0000256" key="1">
    <source>
        <dbReference type="ARBA" id="ARBA00006484"/>
    </source>
</evidence>
<evidence type="ECO:0000313" key="3">
    <source>
        <dbReference type="Proteomes" id="UP000249720"/>
    </source>
</evidence>
<keyword evidence="3" id="KW-1185">Reference proteome</keyword>
<sequence length="258" mass="27996">MNNNNTKRHYIVGGAGSGLGQAIALQLLQQGESVITVGRSVEKLQALQSQFPNQVQFVVGDISDEATLNAFIQLAQSAYISGICMNAGGPPAATIAETTMEQWDMAYQLLLRWKVKFMKAILPHLEQQGYGRIVFIESATVKEPMDNLVLSTAFRLAVTGFAKTVSNEYAHKGITCNILAPGPHNTPAIERVFKKKQAQTGADIHIIQQQENDKIPVKRLGNATEFAQLALWLLSKEAGYITGQTIAVDGGLIKGIFG</sequence>
<dbReference type="Gene3D" id="3.40.50.720">
    <property type="entry name" value="NAD(P)-binding Rossmann-like Domain"/>
    <property type="match status" value="1"/>
</dbReference>
<dbReference type="Proteomes" id="UP000249720">
    <property type="component" value="Unassembled WGS sequence"/>
</dbReference>
<dbReference type="PANTHER" id="PTHR42879:SF6">
    <property type="entry name" value="NADPH-DEPENDENT REDUCTASE BACG"/>
    <property type="match status" value="1"/>
</dbReference>
<organism evidence="2 3">
    <name type="scientific">Hydrotalea sandarakina</name>
    <dbReference type="NCBI Taxonomy" id="1004304"/>
    <lineage>
        <taxon>Bacteria</taxon>
        <taxon>Pseudomonadati</taxon>
        <taxon>Bacteroidota</taxon>
        <taxon>Chitinophagia</taxon>
        <taxon>Chitinophagales</taxon>
        <taxon>Chitinophagaceae</taxon>
        <taxon>Hydrotalea</taxon>
    </lineage>
</organism>
<dbReference type="RefSeq" id="WP_111297041.1">
    <property type="nucleotide sequence ID" value="NZ_QKZV01000010.1"/>
</dbReference>